<keyword evidence="1" id="KW-0853">WD repeat</keyword>
<evidence type="ECO:0000313" key="4">
    <source>
        <dbReference type="Proteomes" id="UP000663846"/>
    </source>
</evidence>
<dbReference type="GO" id="GO:0003723">
    <property type="term" value="F:RNA binding"/>
    <property type="evidence" value="ECO:0007669"/>
    <property type="project" value="TreeGrafter"/>
</dbReference>
<evidence type="ECO:0000256" key="1">
    <source>
        <dbReference type="PROSITE-ProRule" id="PRU00221"/>
    </source>
</evidence>
<dbReference type="GO" id="GO:0034455">
    <property type="term" value="C:t-UTP complex"/>
    <property type="evidence" value="ECO:0007669"/>
    <property type="project" value="TreeGrafter"/>
</dbReference>
<dbReference type="InterPro" id="IPR015943">
    <property type="entry name" value="WD40/YVTN_repeat-like_dom_sf"/>
</dbReference>
<evidence type="ECO:0008006" key="5">
    <source>
        <dbReference type="Google" id="ProtNLM"/>
    </source>
</evidence>
<feature type="repeat" description="WD" evidence="1">
    <location>
        <begin position="210"/>
        <end position="232"/>
    </location>
</feature>
<feature type="region of interest" description="Disordered" evidence="2">
    <location>
        <begin position="182"/>
        <end position="206"/>
    </location>
</feature>
<comment type="caution">
    <text evidence="3">The sequence shown here is derived from an EMBL/GenBank/DDBJ whole genome shotgun (WGS) entry which is preliminary data.</text>
</comment>
<dbReference type="InterPro" id="IPR046351">
    <property type="entry name" value="UTP4"/>
</dbReference>
<dbReference type="SMART" id="SM00320">
    <property type="entry name" value="WD40"/>
    <property type="match status" value="9"/>
</dbReference>
<dbReference type="GO" id="GO:0032040">
    <property type="term" value="C:small-subunit processome"/>
    <property type="evidence" value="ECO:0007669"/>
    <property type="project" value="TreeGrafter"/>
</dbReference>
<sequence length="791" mass="86346">MALGVHRCRFVGWSPSPITAVALPPPHKSHDLPFPPLAVGRQNGTIELYRWAAKGSSPHAWLLDSTLPGPADSKVDALALTIRARRQPHQHYLRLFSLPGDANLFEWDIQSGTVLYTIPSQGGTIWSLAPNPTGTLLAIGCQDGAVRLLDISRPEAPVHVKRFERVQTRFLSIAWAWSSEVPSTESTERDPASDSDDEPDNSDVLPATTLVTGCSDSSLRTWDIRTGRVLNRMTVERARGERTLVWSVATLADGTIVSGDSLGTVKFWDNQTATQIHSFPAHNADVLCMTISPTGDAIYTSGVDQRTVEFVKLPPSGSDPSKWVQTTQRRIHSHDVRALAMWPPYAPTSNEKQTYAPLLISAGLDMSVALVPAAPPQAEQLGMLTNPILSSRSNVITFEDAYPKRLGYPVASGNVVLASRARLIVSFFDRVVGIWRLPTQKSKPVGEWEGGDESEWEKLLEMELRFRTNITAGAVSPDGQWLAVADVWEVKLFRVEDVNGTLRPRRSRTISPVLSSALGTQTGASALCFTPDSRRLVIGAWTKARIVLVDLDQGSQEAVVRVFGAHSERENSSGNEGHEDAALSPRILRVAVSPDSQWLAGADSSGRVCVFNLDSVKHTTTLPRTFLSPSALSFDTCSPHVLALGYPNNEIQLFDAEAQMFYPGLPDKVSHLQDPILGIVFPPALAANERKMYVWSASWLARYNIPTPSSSALTKQPASPSVPESSIELSLKRKRAGEADESFAIVTKFRPVLLVDFCVDGGGEMVVVERPLVDLLSTLPPAYLKPKYGAN</sequence>
<dbReference type="PANTHER" id="PTHR44163">
    <property type="entry name" value="U3 SMALL NUCLEOLAR RNA-ASSOCIATED PROTEIN 4 HOMOLOG"/>
    <property type="match status" value="1"/>
</dbReference>
<dbReference type="OrthoDB" id="2586076at2759"/>
<protein>
    <recommendedName>
        <fullName evidence="5">U3 small nucleolar RNA-associated protein 4</fullName>
    </recommendedName>
</protein>
<dbReference type="GO" id="GO:0030686">
    <property type="term" value="C:90S preribosome"/>
    <property type="evidence" value="ECO:0007669"/>
    <property type="project" value="InterPro"/>
</dbReference>
<proteinExistence type="predicted"/>
<accession>A0A8H2XSG1</accession>
<evidence type="ECO:0000256" key="2">
    <source>
        <dbReference type="SAM" id="MobiDB-lite"/>
    </source>
</evidence>
<organism evidence="3 4">
    <name type="scientific">Rhizoctonia solani</name>
    <dbReference type="NCBI Taxonomy" id="456999"/>
    <lineage>
        <taxon>Eukaryota</taxon>
        <taxon>Fungi</taxon>
        <taxon>Dikarya</taxon>
        <taxon>Basidiomycota</taxon>
        <taxon>Agaricomycotina</taxon>
        <taxon>Agaricomycetes</taxon>
        <taxon>Cantharellales</taxon>
        <taxon>Ceratobasidiaceae</taxon>
        <taxon>Rhizoctonia</taxon>
    </lineage>
</organism>
<dbReference type="EMBL" id="CAJMWS010000329">
    <property type="protein sequence ID" value="CAE6432399.1"/>
    <property type="molecule type" value="Genomic_DNA"/>
</dbReference>
<evidence type="ECO:0000313" key="3">
    <source>
        <dbReference type="EMBL" id="CAE6432399.1"/>
    </source>
</evidence>
<gene>
    <name evidence="3" type="ORF">RDB_LOCUS112202</name>
</gene>
<dbReference type="InterPro" id="IPR001680">
    <property type="entry name" value="WD40_rpt"/>
</dbReference>
<dbReference type="SUPFAM" id="SSF50998">
    <property type="entry name" value="Quinoprotein alcohol dehydrogenase-like"/>
    <property type="match status" value="1"/>
</dbReference>
<name>A0A8H2XSG1_9AGAM</name>
<dbReference type="PANTHER" id="PTHR44163:SF1">
    <property type="entry name" value="U3 SMALL NUCLEOLAR RNA-ASSOCIATED PROTEIN 4 HOMOLOG"/>
    <property type="match status" value="1"/>
</dbReference>
<dbReference type="GO" id="GO:0000462">
    <property type="term" value="P:maturation of SSU-rRNA from tricistronic rRNA transcript (SSU-rRNA, 5.8S rRNA, LSU-rRNA)"/>
    <property type="evidence" value="ECO:0007669"/>
    <property type="project" value="InterPro"/>
</dbReference>
<dbReference type="Gene3D" id="2.130.10.10">
    <property type="entry name" value="YVTN repeat-like/Quinoprotein amine dehydrogenase"/>
    <property type="match status" value="3"/>
</dbReference>
<reference evidence="3" key="1">
    <citation type="submission" date="2021-01" db="EMBL/GenBank/DDBJ databases">
        <authorList>
            <person name="Kaushik A."/>
        </authorList>
    </citation>
    <scope>NUCLEOTIDE SEQUENCE</scope>
    <source>
        <strain evidence="3">AG1-1C</strain>
    </source>
</reference>
<dbReference type="Pfam" id="PF00400">
    <property type="entry name" value="WD40"/>
    <property type="match status" value="2"/>
</dbReference>
<dbReference type="PROSITE" id="PS50082">
    <property type="entry name" value="WD_REPEATS_2"/>
    <property type="match status" value="1"/>
</dbReference>
<dbReference type="InterPro" id="IPR011047">
    <property type="entry name" value="Quinoprotein_ADH-like_sf"/>
</dbReference>
<dbReference type="Proteomes" id="UP000663846">
    <property type="component" value="Unassembled WGS sequence"/>
</dbReference>
<dbReference type="AlphaFoldDB" id="A0A8H2XSG1"/>